<evidence type="ECO:0000256" key="1">
    <source>
        <dbReference type="SAM" id="MobiDB-lite"/>
    </source>
</evidence>
<evidence type="ECO:0000313" key="3">
    <source>
        <dbReference type="Proteomes" id="UP000825935"/>
    </source>
</evidence>
<feature type="region of interest" description="Disordered" evidence="1">
    <location>
        <begin position="48"/>
        <end position="118"/>
    </location>
</feature>
<protein>
    <submittedName>
        <fullName evidence="2">Uncharacterized protein</fullName>
    </submittedName>
</protein>
<sequence length="600" mass="66261">MFFRSTMGSSMMELSSVFPVRKAEIGLLLKAQPFLGFSSRATRVCVRAAKGESGPKKSSSSFNKPVTRRKRSPWNDVVEEPNGTNGRKPTNKSSRRRSSSPRRSSRKSRLESTSEGFPTLAADNPRVLVSAVMPVAIEKILQAGEPAATPSWQTFTSSLCGVWRGVGAAFSPSTAEMEAIALGNQDEMLYDSRILSTVEECKGTDMSEIHRKTVWAVGNPYGEQGKGKFQVQDLFPLPEDFTDDGKNGDTLRGKNNGDLDFELIKDSMGGNGNLLTIEELKLRIKNNGDIDFKLIEDVDRSEDGNLFTIEDSGIQSEDESSRAKTSDLESPNLIYDSGIQSEDETSQAKTSDLESPNLIYDAVMEEDVLELEPGLVFFEDGSYSRGPVTVLDGDLSNESSVFKIEQCLVKGGHTRIRIVHTIEVAGGGESVQLLRVAVYNEEWMGPCHMESISDSGGHHLKLFSQHTRLQPQALVGTWNVFEISAMAVVGDDMETGQSLNQRPTYVYMTTETQKRRLSPELPVRFIDEDIMDLQDVTVMWLPGGISAYVDVKEDGTLTVGIGWYDDGVNLVMERDYNTDGRLSEVRYKSEVKGGWVGGRM</sequence>
<dbReference type="OMA" id="PPYVYLC"/>
<dbReference type="SUPFAM" id="SSF50814">
    <property type="entry name" value="Lipocalins"/>
    <property type="match status" value="1"/>
</dbReference>
<name>A0A8T2QQ34_CERRI</name>
<dbReference type="PANTHER" id="PTHR36025:SF1">
    <property type="entry name" value="DIHYDROOROTATE DEHYDROGENASE (DUF3598)"/>
    <property type="match status" value="1"/>
</dbReference>
<dbReference type="EMBL" id="CM035438">
    <property type="protein sequence ID" value="KAH7285451.1"/>
    <property type="molecule type" value="Genomic_DNA"/>
</dbReference>
<gene>
    <name evidence="2" type="ORF">KP509_33G028700</name>
</gene>
<dbReference type="Proteomes" id="UP000825935">
    <property type="component" value="Chromosome 33"/>
</dbReference>
<dbReference type="AlphaFoldDB" id="A0A8T2QQ34"/>
<accession>A0A8T2QQ34</accession>
<organism evidence="2 3">
    <name type="scientific">Ceratopteris richardii</name>
    <name type="common">Triangle waterfern</name>
    <dbReference type="NCBI Taxonomy" id="49495"/>
    <lineage>
        <taxon>Eukaryota</taxon>
        <taxon>Viridiplantae</taxon>
        <taxon>Streptophyta</taxon>
        <taxon>Embryophyta</taxon>
        <taxon>Tracheophyta</taxon>
        <taxon>Polypodiopsida</taxon>
        <taxon>Polypodiidae</taxon>
        <taxon>Polypodiales</taxon>
        <taxon>Pteridineae</taxon>
        <taxon>Pteridaceae</taxon>
        <taxon>Parkerioideae</taxon>
        <taxon>Ceratopteris</taxon>
    </lineage>
</organism>
<dbReference type="OrthoDB" id="1929023at2759"/>
<comment type="caution">
    <text evidence="2">The sequence shown here is derived from an EMBL/GenBank/DDBJ whole genome shotgun (WGS) entry which is preliminary data.</text>
</comment>
<evidence type="ECO:0000313" key="2">
    <source>
        <dbReference type="EMBL" id="KAH7285451.1"/>
    </source>
</evidence>
<reference evidence="2" key="1">
    <citation type="submission" date="2021-08" db="EMBL/GenBank/DDBJ databases">
        <title>WGS assembly of Ceratopteris richardii.</title>
        <authorList>
            <person name="Marchant D.B."/>
            <person name="Chen G."/>
            <person name="Jenkins J."/>
            <person name="Shu S."/>
            <person name="Leebens-Mack J."/>
            <person name="Grimwood J."/>
            <person name="Schmutz J."/>
            <person name="Soltis P."/>
            <person name="Soltis D."/>
            <person name="Chen Z.-H."/>
        </authorList>
    </citation>
    <scope>NUCLEOTIDE SEQUENCE</scope>
    <source>
        <strain evidence="2">Whitten #5841</strain>
        <tissue evidence="2">Leaf</tissue>
    </source>
</reference>
<proteinExistence type="predicted"/>
<dbReference type="PANTHER" id="PTHR36025">
    <property type="entry name" value="DIHYDROOROTATE DEHYDROGENASE (DUF3598)"/>
    <property type="match status" value="1"/>
</dbReference>
<keyword evidence="3" id="KW-1185">Reference proteome</keyword>
<feature type="compositionally biased region" description="Basic residues" evidence="1">
    <location>
        <begin position="89"/>
        <end position="107"/>
    </location>
</feature>
<feature type="region of interest" description="Disordered" evidence="1">
    <location>
        <begin position="306"/>
        <end position="352"/>
    </location>
</feature>
<dbReference type="InterPro" id="IPR012674">
    <property type="entry name" value="Calycin"/>
</dbReference>